<name>A0A6A6XK16_9PLEO</name>
<sequence>MPKSAHHHDPSYTLSYVPPNPSPSPAGPSRPRSKGTRINAIIIHRYSPVQTPRRHCAHKAVCASPQRKSKPRRGPSYSARSPREKSATRRSEFARSDDDGACPCLVDPSASPCIQELRSGPAASQPTLSSHEHFRNISVSHHDRQRQPGKRR</sequence>
<gene>
    <name evidence="2" type="ORF">K505DRAFT_160876</name>
</gene>
<proteinExistence type="predicted"/>
<dbReference type="EMBL" id="MU001828">
    <property type="protein sequence ID" value="KAF2796564.1"/>
    <property type="molecule type" value="Genomic_DNA"/>
</dbReference>
<protein>
    <submittedName>
        <fullName evidence="2">Uncharacterized protein</fullName>
    </submittedName>
</protein>
<feature type="compositionally biased region" description="Basic and acidic residues" evidence="1">
    <location>
        <begin position="81"/>
        <end position="98"/>
    </location>
</feature>
<feature type="compositionally biased region" description="Basic and acidic residues" evidence="1">
    <location>
        <begin position="130"/>
        <end position="146"/>
    </location>
</feature>
<evidence type="ECO:0000313" key="2">
    <source>
        <dbReference type="EMBL" id="KAF2796564.1"/>
    </source>
</evidence>
<accession>A0A6A6XK16</accession>
<evidence type="ECO:0000313" key="3">
    <source>
        <dbReference type="Proteomes" id="UP000799757"/>
    </source>
</evidence>
<keyword evidence="3" id="KW-1185">Reference proteome</keyword>
<feature type="region of interest" description="Disordered" evidence="1">
    <location>
        <begin position="1"/>
        <end position="152"/>
    </location>
</feature>
<reference evidence="2" key="1">
    <citation type="journal article" date="2020" name="Stud. Mycol.">
        <title>101 Dothideomycetes genomes: a test case for predicting lifestyles and emergence of pathogens.</title>
        <authorList>
            <person name="Haridas S."/>
            <person name="Albert R."/>
            <person name="Binder M."/>
            <person name="Bloem J."/>
            <person name="Labutti K."/>
            <person name="Salamov A."/>
            <person name="Andreopoulos B."/>
            <person name="Baker S."/>
            <person name="Barry K."/>
            <person name="Bills G."/>
            <person name="Bluhm B."/>
            <person name="Cannon C."/>
            <person name="Castanera R."/>
            <person name="Culley D."/>
            <person name="Daum C."/>
            <person name="Ezra D."/>
            <person name="Gonzalez J."/>
            <person name="Henrissat B."/>
            <person name="Kuo A."/>
            <person name="Liang C."/>
            <person name="Lipzen A."/>
            <person name="Lutzoni F."/>
            <person name="Magnuson J."/>
            <person name="Mondo S."/>
            <person name="Nolan M."/>
            <person name="Ohm R."/>
            <person name="Pangilinan J."/>
            <person name="Park H.-J."/>
            <person name="Ramirez L."/>
            <person name="Alfaro M."/>
            <person name="Sun H."/>
            <person name="Tritt A."/>
            <person name="Yoshinaga Y."/>
            <person name="Zwiers L.-H."/>
            <person name="Turgeon B."/>
            <person name="Goodwin S."/>
            <person name="Spatafora J."/>
            <person name="Crous P."/>
            <person name="Grigoriev I."/>
        </authorList>
    </citation>
    <scope>NUCLEOTIDE SEQUENCE</scope>
    <source>
        <strain evidence="2">CBS 109.77</strain>
    </source>
</reference>
<organism evidence="2 3">
    <name type="scientific">Melanomma pulvis-pyrius CBS 109.77</name>
    <dbReference type="NCBI Taxonomy" id="1314802"/>
    <lineage>
        <taxon>Eukaryota</taxon>
        <taxon>Fungi</taxon>
        <taxon>Dikarya</taxon>
        <taxon>Ascomycota</taxon>
        <taxon>Pezizomycotina</taxon>
        <taxon>Dothideomycetes</taxon>
        <taxon>Pleosporomycetidae</taxon>
        <taxon>Pleosporales</taxon>
        <taxon>Melanommataceae</taxon>
        <taxon>Melanomma</taxon>
    </lineage>
</organism>
<dbReference type="Proteomes" id="UP000799757">
    <property type="component" value="Unassembled WGS sequence"/>
</dbReference>
<evidence type="ECO:0000256" key="1">
    <source>
        <dbReference type="SAM" id="MobiDB-lite"/>
    </source>
</evidence>
<dbReference type="AlphaFoldDB" id="A0A6A6XK16"/>
<feature type="compositionally biased region" description="Pro residues" evidence="1">
    <location>
        <begin position="18"/>
        <end position="28"/>
    </location>
</feature>